<sequence length="197" mass="22441">MNMNRLNLMAMMTAKGMDYEKAGKGAIGGIPTLTAQDVAGALGMADISREAYLYGLLKYTEDKTVIHELDKLTQQAVILFALKQGWKEPFPGDKKRSLFFFLQLGRLVINELVGENLCGTCDGTGVYRHKKLTRKCSCDNGRRPMRKAEQAKFCSVHYNTWNTKWLERYNACVNEFQKWDVEIINALSKKLNDFQIN</sequence>
<protein>
    <recommendedName>
        <fullName evidence="3">Antitermination protein</fullName>
    </recommendedName>
</protein>
<keyword evidence="2" id="KW-1185">Reference proteome</keyword>
<dbReference type="EMBL" id="JAPMOU010000059">
    <property type="protein sequence ID" value="MDE1465320.1"/>
    <property type="molecule type" value="Genomic_DNA"/>
</dbReference>
<dbReference type="RefSeq" id="WP_274691629.1">
    <property type="nucleotide sequence ID" value="NZ_JAPMOU010000059.1"/>
</dbReference>
<gene>
    <name evidence="1" type="ORF">ORQ98_25470</name>
</gene>
<name>A0ABT5UG10_9GAMM</name>
<accession>A0ABT5UG10</accession>
<comment type="caution">
    <text evidence="1">The sequence shown here is derived from an EMBL/GenBank/DDBJ whole genome shotgun (WGS) entry which is preliminary data.</text>
</comment>
<evidence type="ECO:0000313" key="1">
    <source>
        <dbReference type="EMBL" id="MDE1465320.1"/>
    </source>
</evidence>
<organism evidence="1 2">
    <name type="scientific">Spartinivicinus poritis</name>
    <dbReference type="NCBI Taxonomy" id="2994640"/>
    <lineage>
        <taxon>Bacteria</taxon>
        <taxon>Pseudomonadati</taxon>
        <taxon>Pseudomonadota</taxon>
        <taxon>Gammaproteobacteria</taxon>
        <taxon>Oceanospirillales</taxon>
        <taxon>Zooshikellaceae</taxon>
        <taxon>Spartinivicinus</taxon>
    </lineage>
</organism>
<dbReference type="Proteomes" id="UP001528823">
    <property type="component" value="Unassembled WGS sequence"/>
</dbReference>
<proteinExistence type="predicted"/>
<reference evidence="1 2" key="1">
    <citation type="submission" date="2022-11" db="EMBL/GenBank/DDBJ databases">
        <title>Spartinivicinus poritis sp. nov., isolated from scleractinian coral Porites lutea.</title>
        <authorList>
            <person name="Zhang G."/>
            <person name="Cai L."/>
            <person name="Wei Q."/>
        </authorList>
    </citation>
    <scope>NUCLEOTIDE SEQUENCE [LARGE SCALE GENOMIC DNA]</scope>
    <source>
        <strain evidence="1 2">A2-2</strain>
    </source>
</reference>
<evidence type="ECO:0008006" key="3">
    <source>
        <dbReference type="Google" id="ProtNLM"/>
    </source>
</evidence>
<evidence type="ECO:0000313" key="2">
    <source>
        <dbReference type="Proteomes" id="UP001528823"/>
    </source>
</evidence>